<dbReference type="PANTHER" id="PTHR43648:SF1">
    <property type="entry name" value="ELECTRON TRANSFER FLAVOPROTEIN BETA SUBUNIT LYSINE METHYLTRANSFERASE"/>
    <property type="match status" value="1"/>
</dbReference>
<dbReference type="CDD" id="cd02440">
    <property type="entry name" value="AdoMet_MTases"/>
    <property type="match status" value="1"/>
</dbReference>
<dbReference type="PANTHER" id="PTHR43648">
    <property type="entry name" value="ELECTRON TRANSFER FLAVOPROTEIN BETA SUBUNIT LYSINE METHYLTRANSFERASE"/>
    <property type="match status" value="1"/>
</dbReference>
<dbReference type="AlphaFoldDB" id="A0A3B1C294"/>
<dbReference type="GO" id="GO:0005840">
    <property type="term" value="C:ribosome"/>
    <property type="evidence" value="ECO:0007669"/>
    <property type="project" value="UniProtKB-KW"/>
</dbReference>
<accession>A0A3B1C294</accession>
<dbReference type="GO" id="GO:0032259">
    <property type="term" value="P:methylation"/>
    <property type="evidence" value="ECO:0007669"/>
    <property type="project" value="UniProtKB-KW"/>
</dbReference>
<name>A0A3B1C294_9ZZZZ</name>
<evidence type="ECO:0000313" key="3">
    <source>
        <dbReference type="EMBL" id="VAX18703.1"/>
    </source>
</evidence>
<dbReference type="GO" id="GO:0008276">
    <property type="term" value="F:protein methyltransferase activity"/>
    <property type="evidence" value="ECO:0007669"/>
    <property type="project" value="TreeGrafter"/>
</dbReference>
<keyword evidence="2 3" id="KW-0808">Transferase</keyword>
<sequence length="261" mass="29334">MTEKWNYKQMKTHKQFNITATPFNPDILSGLLWQLDIEGITENENSLFVYAGEESRVSVVQISDLLNSLKEQNMIEIFSIDETSVEEKNWNEEWEKTIDVIEINDKIVIKPTFRDCSPKPGQVVITIDPKMSFGTGEHETTKLVLNLLDKHINKGMKVLDVGSGTGILSIAASLLGAEHVIGIDNDEWCLENGLENVSLNKVNDKVEIILAEISDVDEKPFDLILANINKHILVDIADRIYQLTKDSGKVILSGLLIEDKT</sequence>
<dbReference type="Gene3D" id="3.40.50.150">
    <property type="entry name" value="Vaccinia Virus protein VP39"/>
    <property type="match status" value="1"/>
</dbReference>
<dbReference type="NCBIfam" id="NF001785">
    <property type="entry name" value="PRK00517.2-2"/>
    <property type="match status" value="1"/>
</dbReference>
<dbReference type="SUPFAM" id="SSF53335">
    <property type="entry name" value="S-adenosyl-L-methionine-dependent methyltransferases"/>
    <property type="match status" value="1"/>
</dbReference>
<keyword evidence="3" id="KW-0689">Ribosomal protein</keyword>
<keyword evidence="1 3" id="KW-0489">Methyltransferase</keyword>
<keyword evidence="3" id="KW-0687">Ribonucleoprotein</keyword>
<feature type="non-terminal residue" evidence="3">
    <location>
        <position position="261"/>
    </location>
</feature>
<dbReference type="EMBL" id="UOGD01000112">
    <property type="protein sequence ID" value="VAX18703.1"/>
    <property type="molecule type" value="Genomic_DNA"/>
</dbReference>
<protein>
    <submittedName>
        <fullName evidence="3">Ribosomal protein L11 methyltransferase</fullName>
    </submittedName>
</protein>
<dbReference type="Pfam" id="PF06325">
    <property type="entry name" value="PrmA"/>
    <property type="match status" value="1"/>
</dbReference>
<dbReference type="InterPro" id="IPR029063">
    <property type="entry name" value="SAM-dependent_MTases_sf"/>
</dbReference>
<evidence type="ECO:0000256" key="1">
    <source>
        <dbReference type="ARBA" id="ARBA00022603"/>
    </source>
</evidence>
<gene>
    <name evidence="3" type="ORF">MNBD_IGNAVI01-3077</name>
</gene>
<evidence type="ECO:0000256" key="2">
    <source>
        <dbReference type="ARBA" id="ARBA00022679"/>
    </source>
</evidence>
<organism evidence="3">
    <name type="scientific">hydrothermal vent metagenome</name>
    <dbReference type="NCBI Taxonomy" id="652676"/>
    <lineage>
        <taxon>unclassified sequences</taxon>
        <taxon>metagenomes</taxon>
        <taxon>ecological metagenomes</taxon>
    </lineage>
</organism>
<dbReference type="InterPro" id="IPR050078">
    <property type="entry name" value="Ribosomal_L11_MeTrfase_PrmA"/>
</dbReference>
<proteinExistence type="predicted"/>
<reference evidence="3" key="1">
    <citation type="submission" date="2018-06" db="EMBL/GenBank/DDBJ databases">
        <authorList>
            <person name="Zhirakovskaya E."/>
        </authorList>
    </citation>
    <scope>NUCLEOTIDE SEQUENCE</scope>
</reference>